<dbReference type="EMBL" id="BPVZ01000034">
    <property type="protein sequence ID" value="GKV11573.1"/>
    <property type="molecule type" value="Genomic_DNA"/>
</dbReference>
<reference evidence="1 2" key="1">
    <citation type="journal article" date="2021" name="Commun. Biol.">
        <title>The genome of Shorea leprosula (Dipterocarpaceae) highlights the ecological relevance of drought in aseasonal tropical rainforests.</title>
        <authorList>
            <person name="Ng K.K.S."/>
            <person name="Kobayashi M.J."/>
            <person name="Fawcett J.A."/>
            <person name="Hatakeyama M."/>
            <person name="Paape T."/>
            <person name="Ng C.H."/>
            <person name="Ang C.C."/>
            <person name="Tnah L.H."/>
            <person name="Lee C.T."/>
            <person name="Nishiyama T."/>
            <person name="Sese J."/>
            <person name="O'Brien M.J."/>
            <person name="Copetti D."/>
            <person name="Mohd Noor M.I."/>
            <person name="Ong R.C."/>
            <person name="Putra M."/>
            <person name="Sireger I.Z."/>
            <person name="Indrioko S."/>
            <person name="Kosugi Y."/>
            <person name="Izuno A."/>
            <person name="Isagi Y."/>
            <person name="Lee S.L."/>
            <person name="Shimizu K.K."/>
        </authorList>
    </citation>
    <scope>NUCLEOTIDE SEQUENCE [LARGE SCALE GENOMIC DNA]</scope>
    <source>
        <strain evidence="1">214</strain>
    </source>
</reference>
<gene>
    <name evidence="1" type="ORF">SLEP1_g22821</name>
</gene>
<accession>A0AAV5JAC6</accession>
<dbReference type="AlphaFoldDB" id="A0AAV5JAC6"/>
<name>A0AAV5JAC6_9ROSI</name>
<keyword evidence="2" id="KW-1185">Reference proteome</keyword>
<proteinExistence type="predicted"/>
<comment type="caution">
    <text evidence="1">The sequence shown here is derived from an EMBL/GenBank/DDBJ whole genome shotgun (WGS) entry which is preliminary data.</text>
</comment>
<evidence type="ECO:0000313" key="1">
    <source>
        <dbReference type="EMBL" id="GKV11573.1"/>
    </source>
</evidence>
<sequence>MVSCGRDLPRRLGGSVALLQTDLGLAFSIHRADLCGSVSSSAAGEQQMRMARKKAGRLGGFSSNVQNNSSRVCVAPLFLPSSIYIYISRI</sequence>
<evidence type="ECO:0000313" key="2">
    <source>
        <dbReference type="Proteomes" id="UP001054252"/>
    </source>
</evidence>
<organism evidence="1 2">
    <name type="scientific">Rubroshorea leprosula</name>
    <dbReference type="NCBI Taxonomy" id="152421"/>
    <lineage>
        <taxon>Eukaryota</taxon>
        <taxon>Viridiplantae</taxon>
        <taxon>Streptophyta</taxon>
        <taxon>Embryophyta</taxon>
        <taxon>Tracheophyta</taxon>
        <taxon>Spermatophyta</taxon>
        <taxon>Magnoliopsida</taxon>
        <taxon>eudicotyledons</taxon>
        <taxon>Gunneridae</taxon>
        <taxon>Pentapetalae</taxon>
        <taxon>rosids</taxon>
        <taxon>malvids</taxon>
        <taxon>Malvales</taxon>
        <taxon>Dipterocarpaceae</taxon>
        <taxon>Rubroshorea</taxon>
    </lineage>
</organism>
<dbReference type="Proteomes" id="UP001054252">
    <property type="component" value="Unassembled WGS sequence"/>
</dbReference>
<protein>
    <submittedName>
        <fullName evidence="1">Uncharacterized protein</fullName>
    </submittedName>
</protein>